<feature type="transmembrane region" description="Helical" evidence="1">
    <location>
        <begin position="21"/>
        <end position="41"/>
    </location>
</feature>
<feature type="transmembrane region" description="Helical" evidence="1">
    <location>
        <begin position="67"/>
        <end position="88"/>
    </location>
</feature>
<feature type="transmembrane region" description="Helical" evidence="1">
    <location>
        <begin position="251"/>
        <end position="271"/>
    </location>
</feature>
<feature type="transmembrane region" description="Helical" evidence="1">
    <location>
        <begin position="218"/>
        <end position="239"/>
    </location>
</feature>
<accession>A0AB39BGQ1</accession>
<keyword evidence="1" id="KW-1133">Transmembrane helix</keyword>
<dbReference type="RefSeq" id="WP_368497946.1">
    <property type="nucleotide sequence ID" value="NZ_CP162511.1"/>
</dbReference>
<organism evidence="2">
    <name type="scientific">Herbiconiux sp. A18JL235</name>
    <dbReference type="NCBI Taxonomy" id="3152363"/>
    <lineage>
        <taxon>Bacteria</taxon>
        <taxon>Bacillati</taxon>
        <taxon>Actinomycetota</taxon>
        <taxon>Actinomycetes</taxon>
        <taxon>Micrococcales</taxon>
        <taxon>Microbacteriaceae</taxon>
        <taxon>Herbiconiux</taxon>
    </lineage>
</organism>
<feature type="transmembrane region" description="Helical" evidence="1">
    <location>
        <begin position="183"/>
        <end position="206"/>
    </location>
</feature>
<sequence>MTKRPETIKLLPRSSGEVLREMAAYSVFLLVTVLAACWIVSEGDGSRVAAWIVDSGGVLVGQLGASYGLYATVLLGFVIAAYAGEALLDGLPQRYRRWFAGIAVMIGVGTICSTVWVVPALFRHPSQLGVLFAFLPQATLVVVLAGLVGRLLVFDNDRRRAAAEKTRDRARAGATRVGWTARLAFLPGGVVVIAVLIAVLTLVVSVGELPVTGVGGAAALFVIAASVAYFDGLAVYVGLTSFSRSSSIAALLSAIAINVSMLCLAASAWLVQLPPTAAAMAAAVVLAGASAAPWAERAPRPLREVTIRAMVNTSALNSFRRSERFALRELDLLDREAPRPADEGSLRRAAAAFFATLRADGRRDL</sequence>
<feature type="transmembrane region" description="Helical" evidence="1">
    <location>
        <begin position="100"/>
        <end position="122"/>
    </location>
</feature>
<name>A0AB39BGQ1_9MICO</name>
<protein>
    <submittedName>
        <fullName evidence="2">Uncharacterized protein</fullName>
    </submittedName>
</protein>
<reference evidence="2" key="1">
    <citation type="submission" date="2024-05" db="EMBL/GenBank/DDBJ databases">
        <title>Herbiconiux sp. A18JL235.</title>
        <authorList>
            <person name="Zhang G."/>
        </authorList>
    </citation>
    <scope>NUCLEOTIDE SEQUENCE</scope>
    <source>
        <strain evidence="2">A18JL235</strain>
    </source>
</reference>
<dbReference type="AlphaFoldDB" id="A0AB39BGQ1"/>
<dbReference type="EMBL" id="CP162511">
    <property type="protein sequence ID" value="XDI05565.1"/>
    <property type="molecule type" value="Genomic_DNA"/>
</dbReference>
<keyword evidence="1" id="KW-0472">Membrane</keyword>
<feature type="transmembrane region" description="Helical" evidence="1">
    <location>
        <begin position="277"/>
        <end position="295"/>
    </location>
</feature>
<feature type="transmembrane region" description="Helical" evidence="1">
    <location>
        <begin position="128"/>
        <end position="153"/>
    </location>
</feature>
<evidence type="ECO:0000256" key="1">
    <source>
        <dbReference type="SAM" id="Phobius"/>
    </source>
</evidence>
<keyword evidence="1" id="KW-0812">Transmembrane</keyword>
<gene>
    <name evidence="2" type="ORF">ABFY20_00315</name>
</gene>
<proteinExistence type="predicted"/>
<evidence type="ECO:0000313" key="2">
    <source>
        <dbReference type="EMBL" id="XDI05565.1"/>
    </source>
</evidence>